<sequence length="313" mass="34540">PHAHLEGLGPCRRRCPRVSCLQERPLRKDASHAAPPILLELLRGEHQRGERRARKRNHLGEDSVLPDGNLCALAVPAEQAEAPRSERLNQRGSPDRRVEEAAAADHGGERLEAARAPDVVLVFRILLREAYQRPEDVGGQAHIEVLRGLLKELDDGGDRVRAPKLVPQRWGGARKAMDERNGVLRCGAARTLAEHRHKRGDRPLLGDDRPAGVVTEREQRERPCRILDGVRLDRPGMLTGAGGRDGPAQIPRWGDPPDEANEGLDSAASKERRCVGGEPCEMPQQPHRALCGLGHERLPQPPQKEPYEGPLLA</sequence>
<accession>A0A061QPD4</accession>
<evidence type="ECO:0000313" key="2">
    <source>
        <dbReference type="EMBL" id="JAC60315.1"/>
    </source>
</evidence>
<evidence type="ECO:0000256" key="1">
    <source>
        <dbReference type="SAM" id="MobiDB-lite"/>
    </source>
</evidence>
<gene>
    <name evidence="2" type="ORF">TSPGSL018_29257</name>
</gene>
<organism evidence="2">
    <name type="scientific">Tetraselmis sp. GSL018</name>
    <dbReference type="NCBI Taxonomy" id="582737"/>
    <lineage>
        <taxon>Eukaryota</taxon>
        <taxon>Viridiplantae</taxon>
        <taxon>Chlorophyta</taxon>
        <taxon>core chlorophytes</taxon>
        <taxon>Chlorodendrophyceae</taxon>
        <taxon>Chlorodendrales</taxon>
        <taxon>Chlorodendraceae</taxon>
        <taxon>Tetraselmis</taxon>
    </lineage>
</organism>
<feature type="region of interest" description="Disordered" evidence="1">
    <location>
        <begin position="233"/>
        <end position="313"/>
    </location>
</feature>
<feature type="region of interest" description="Disordered" evidence="1">
    <location>
        <begin position="76"/>
        <end position="110"/>
    </location>
</feature>
<dbReference type="EMBL" id="GBEZ01026939">
    <property type="protein sequence ID" value="JAC60315.1"/>
    <property type="molecule type" value="Transcribed_RNA"/>
</dbReference>
<reference evidence="2" key="1">
    <citation type="submission" date="2014-05" db="EMBL/GenBank/DDBJ databases">
        <title>The transcriptome of the halophilic microalga Tetraselmis sp. GSL018 isolated from the Great Salt Lake, Utah.</title>
        <authorList>
            <person name="Jinkerson R.E."/>
            <person name="D'Adamo S."/>
            <person name="Posewitz M.C."/>
        </authorList>
    </citation>
    <scope>NUCLEOTIDE SEQUENCE</scope>
    <source>
        <strain evidence="2">GSL018</strain>
    </source>
</reference>
<name>A0A061QPD4_9CHLO</name>
<feature type="non-terminal residue" evidence="2">
    <location>
        <position position="1"/>
    </location>
</feature>
<proteinExistence type="predicted"/>
<dbReference type="AlphaFoldDB" id="A0A061QPD4"/>
<feature type="compositionally biased region" description="Basic and acidic residues" evidence="1">
    <location>
        <begin position="81"/>
        <end position="100"/>
    </location>
</feature>
<protein>
    <submittedName>
        <fullName evidence="2">Uncharacterized protein</fullName>
    </submittedName>
</protein>